<feature type="transmembrane region" description="Helical" evidence="7">
    <location>
        <begin position="278"/>
        <end position="299"/>
    </location>
</feature>
<keyword evidence="5 7" id="KW-1133">Transmembrane helix</keyword>
<feature type="transmembrane region" description="Helical" evidence="7">
    <location>
        <begin position="110"/>
        <end position="133"/>
    </location>
</feature>
<keyword evidence="3" id="KW-1003">Cell membrane</keyword>
<dbReference type="SUPFAM" id="SSF161098">
    <property type="entry name" value="MetI-like"/>
    <property type="match status" value="1"/>
</dbReference>
<evidence type="ECO:0000313" key="10">
    <source>
        <dbReference type="Proteomes" id="UP000283805"/>
    </source>
</evidence>
<dbReference type="GO" id="GO:0055085">
    <property type="term" value="P:transmembrane transport"/>
    <property type="evidence" value="ECO:0007669"/>
    <property type="project" value="InterPro"/>
</dbReference>
<accession>A0A3R7ECA9</accession>
<dbReference type="PANTHER" id="PTHR43386:SF1">
    <property type="entry name" value="D,D-DIPEPTIDE TRANSPORT SYSTEM PERMEASE PROTEIN DDPC-RELATED"/>
    <property type="match status" value="1"/>
</dbReference>
<comment type="similarity">
    <text evidence="7">Belongs to the binding-protein-dependent transport system permease family.</text>
</comment>
<dbReference type="Gene3D" id="1.10.3720.10">
    <property type="entry name" value="MetI-like"/>
    <property type="match status" value="1"/>
</dbReference>
<evidence type="ECO:0000256" key="2">
    <source>
        <dbReference type="ARBA" id="ARBA00022448"/>
    </source>
</evidence>
<organism evidence="9 10">
    <name type="scientific">Halopiger aswanensis</name>
    <dbReference type="NCBI Taxonomy" id="148449"/>
    <lineage>
        <taxon>Archaea</taxon>
        <taxon>Methanobacteriati</taxon>
        <taxon>Methanobacteriota</taxon>
        <taxon>Stenosarchaea group</taxon>
        <taxon>Halobacteria</taxon>
        <taxon>Halobacteriales</taxon>
        <taxon>Natrialbaceae</taxon>
        <taxon>Halopiger</taxon>
    </lineage>
</organism>
<reference evidence="9 10" key="1">
    <citation type="submission" date="2018-09" db="EMBL/GenBank/DDBJ databases">
        <title>Genomic Encyclopedia of Archaeal and Bacterial Type Strains, Phase II (KMG-II): from individual species to whole genera.</title>
        <authorList>
            <person name="Goeker M."/>
        </authorList>
    </citation>
    <scope>NUCLEOTIDE SEQUENCE [LARGE SCALE GENOMIC DNA]</scope>
    <source>
        <strain evidence="9 10">DSM 13151</strain>
    </source>
</reference>
<feature type="domain" description="ABC transmembrane type-1" evidence="8">
    <location>
        <begin position="111"/>
        <end position="300"/>
    </location>
</feature>
<feature type="transmembrane region" description="Helical" evidence="7">
    <location>
        <begin position="49"/>
        <end position="69"/>
    </location>
</feature>
<keyword evidence="4 7" id="KW-0812">Transmembrane</keyword>
<dbReference type="InterPro" id="IPR035906">
    <property type="entry name" value="MetI-like_sf"/>
</dbReference>
<feature type="transmembrane region" description="Helical" evidence="7">
    <location>
        <begin position="172"/>
        <end position="190"/>
    </location>
</feature>
<dbReference type="AlphaFoldDB" id="A0A3R7ECA9"/>
<comment type="caution">
    <text evidence="9">The sequence shown here is derived from an EMBL/GenBank/DDBJ whole genome shotgun (WGS) entry which is preliminary data.</text>
</comment>
<dbReference type="PANTHER" id="PTHR43386">
    <property type="entry name" value="OLIGOPEPTIDE TRANSPORT SYSTEM PERMEASE PROTEIN APPC"/>
    <property type="match status" value="1"/>
</dbReference>
<dbReference type="InterPro" id="IPR000515">
    <property type="entry name" value="MetI-like"/>
</dbReference>
<dbReference type="Pfam" id="PF00528">
    <property type="entry name" value="BPD_transp_1"/>
    <property type="match status" value="1"/>
</dbReference>
<comment type="subcellular location">
    <subcellularLocation>
        <location evidence="1 7">Cell membrane</location>
        <topology evidence="1 7">Multi-pass membrane protein</topology>
    </subcellularLocation>
</comment>
<dbReference type="OrthoDB" id="312811at2157"/>
<evidence type="ECO:0000256" key="4">
    <source>
        <dbReference type="ARBA" id="ARBA00022692"/>
    </source>
</evidence>
<feature type="transmembrane region" description="Helical" evidence="7">
    <location>
        <begin position="145"/>
        <end position="166"/>
    </location>
</feature>
<evidence type="ECO:0000256" key="5">
    <source>
        <dbReference type="ARBA" id="ARBA00022989"/>
    </source>
</evidence>
<dbReference type="RefSeq" id="WP_120246087.1">
    <property type="nucleotide sequence ID" value="NZ_RAPO01000004.1"/>
</dbReference>
<sequence length="317" mass="34297">MKSTDRSSADHPFERVSEVSSTDGFDLSRWLEEHVLVPARILAEDRKTIIGASILTVYVLMGTVGVLLVPEPTTDGPRLQAPFQSLEYPLGTDAMGHDLLAMIVHATPQMLQMILAGAVFATAVATAVGTVAGYKGGLVDDVLTLIMDVMLTIPGLPLIIVLAATIEPSNPLVIGVLLTINTWAGLARTIRAEVLSLRNDNYVEASRLMGTPTWRIIAEDIVPNIMPYVLINFMMAGRSVIFSAVGLYFLGLLPFTALNWGVILDMASSNGALSSTSTIHWVIVPTVVIIALSYGLIMLSQGMDRLFNPRVRARKRD</sequence>
<evidence type="ECO:0000259" key="8">
    <source>
        <dbReference type="PROSITE" id="PS50928"/>
    </source>
</evidence>
<dbReference type="InterPro" id="IPR050366">
    <property type="entry name" value="BP-dependent_transpt_permease"/>
</dbReference>
<dbReference type="EMBL" id="RAPO01000004">
    <property type="protein sequence ID" value="RKD88902.1"/>
    <property type="molecule type" value="Genomic_DNA"/>
</dbReference>
<evidence type="ECO:0000256" key="1">
    <source>
        <dbReference type="ARBA" id="ARBA00004651"/>
    </source>
</evidence>
<keyword evidence="2 7" id="KW-0813">Transport</keyword>
<dbReference type="CDD" id="cd06261">
    <property type="entry name" value="TM_PBP2"/>
    <property type="match status" value="1"/>
</dbReference>
<dbReference type="PROSITE" id="PS50928">
    <property type="entry name" value="ABC_TM1"/>
    <property type="match status" value="1"/>
</dbReference>
<feature type="transmembrane region" description="Helical" evidence="7">
    <location>
        <begin position="240"/>
        <end position="258"/>
    </location>
</feature>
<keyword evidence="6 7" id="KW-0472">Membrane</keyword>
<dbReference type="Proteomes" id="UP000283805">
    <property type="component" value="Unassembled WGS sequence"/>
</dbReference>
<evidence type="ECO:0000256" key="7">
    <source>
        <dbReference type="RuleBase" id="RU363032"/>
    </source>
</evidence>
<evidence type="ECO:0000313" key="9">
    <source>
        <dbReference type="EMBL" id="RKD88902.1"/>
    </source>
</evidence>
<keyword evidence="10" id="KW-1185">Reference proteome</keyword>
<dbReference type="GO" id="GO:0005886">
    <property type="term" value="C:plasma membrane"/>
    <property type="evidence" value="ECO:0007669"/>
    <property type="project" value="UniProtKB-SubCell"/>
</dbReference>
<protein>
    <submittedName>
        <fullName evidence="9">Peptide/nickel transport system permease protein</fullName>
    </submittedName>
</protein>
<gene>
    <name evidence="9" type="ORF">ATJ93_3721</name>
</gene>
<evidence type="ECO:0000256" key="6">
    <source>
        <dbReference type="ARBA" id="ARBA00023136"/>
    </source>
</evidence>
<proteinExistence type="inferred from homology"/>
<evidence type="ECO:0000256" key="3">
    <source>
        <dbReference type="ARBA" id="ARBA00022475"/>
    </source>
</evidence>
<name>A0A3R7ECA9_9EURY</name>